<dbReference type="EMBL" id="HE580276">
    <property type="protein sequence ID" value="CCD26927.1"/>
    <property type="molecule type" value="Genomic_DNA"/>
</dbReference>
<keyword evidence="5" id="KW-0539">Nucleus</keyword>
<evidence type="ECO:0000256" key="1">
    <source>
        <dbReference type="ARBA" id="ARBA00004123"/>
    </source>
</evidence>
<reference evidence="8 9" key="1">
    <citation type="journal article" date="2011" name="Proc. Natl. Acad. Sci. U.S.A.">
        <title>Evolutionary erosion of yeast sex chromosomes by mating-type switching accidents.</title>
        <authorList>
            <person name="Gordon J.L."/>
            <person name="Armisen D."/>
            <person name="Proux-Wera E."/>
            <person name="Oheigeartaigh S.S."/>
            <person name="Byrne K.P."/>
            <person name="Wolfe K.H."/>
        </authorList>
    </citation>
    <scope>NUCLEOTIDE SEQUENCE [LARGE SCALE GENOMIC DNA]</scope>
    <source>
        <strain evidence="9">ATCC 10597 / BCRC 20456 / CBS 421 / NBRC 0211 / NRRL Y-12639</strain>
    </source>
</reference>
<dbReference type="Gene3D" id="3.40.50.720">
    <property type="entry name" value="NAD(P)-binding Rossmann-like Domain"/>
    <property type="match status" value="1"/>
</dbReference>
<evidence type="ECO:0000259" key="7">
    <source>
        <dbReference type="Pfam" id="PF00899"/>
    </source>
</evidence>
<dbReference type="Pfam" id="PF00899">
    <property type="entry name" value="ThiF"/>
    <property type="match status" value="1"/>
</dbReference>
<sequence>MSMTQPQKATTGELNKLSEDEIALYDRQIRLWGMAAQANMRSAKVLLVNLGSLGTEITKNIVLSGIGHLTILDSHIVTEEDLGSQFFLSKDDVGKSRLDAVGSKIKDLNPKVTLEFDNGVVECKNKEYFSQFDLIIGTELNKTRSTELNKITRSLKTPLYLAASNGLFSYIFVDLIQFDAVDEKIQSMKPTTIGKVSSNREIIDVQTYKAEDDEKIVHEKITTRNYYKSFEDMLQTATLEGKLNKRQLKKVSSLLPLTFTSLVSDIPIETLSQEKLQELVIQVCEKLGLATSNISNEYVEQFQRQTNTEFAPVSAIIGGALSQDVINILGKKQAPLNNFIIFDGITLEMRIFEL</sequence>
<comment type="similarity">
    <text evidence="3">Belongs to the ubiquitin-activating E1 family.</text>
</comment>
<evidence type="ECO:0000256" key="2">
    <source>
        <dbReference type="ARBA" id="ARBA00004718"/>
    </source>
</evidence>
<dbReference type="InterPro" id="IPR000011">
    <property type="entry name" value="UBQ/SUMO-activ_enz_E1-like"/>
</dbReference>
<organism evidence="8 9">
    <name type="scientific">Naumovozyma dairenensis (strain ATCC 10597 / BCRC 20456 / CBS 421 / NBRC 0211 / NRRL Y-12639)</name>
    <name type="common">Saccharomyces dairenensis</name>
    <dbReference type="NCBI Taxonomy" id="1071378"/>
    <lineage>
        <taxon>Eukaryota</taxon>
        <taxon>Fungi</taxon>
        <taxon>Dikarya</taxon>
        <taxon>Ascomycota</taxon>
        <taxon>Saccharomycotina</taxon>
        <taxon>Saccharomycetes</taxon>
        <taxon>Saccharomycetales</taxon>
        <taxon>Saccharomycetaceae</taxon>
        <taxon>Naumovozyma</taxon>
    </lineage>
</organism>
<keyword evidence="4" id="KW-0833">Ubl conjugation pathway</keyword>
<feature type="domain" description="THIF-type NAD/FAD binding fold" evidence="7">
    <location>
        <begin position="25"/>
        <end position="353"/>
    </location>
</feature>
<evidence type="ECO:0000313" key="8">
    <source>
        <dbReference type="EMBL" id="CCD26927.1"/>
    </source>
</evidence>
<dbReference type="OrthoDB" id="1708823at2759"/>
<dbReference type="SUPFAM" id="SSF69572">
    <property type="entry name" value="Activating enzymes of the ubiquitin-like proteins"/>
    <property type="match status" value="1"/>
</dbReference>
<dbReference type="eggNOG" id="KOG2014">
    <property type="taxonomic scope" value="Eukaryota"/>
</dbReference>
<dbReference type="PRINTS" id="PR01849">
    <property type="entry name" value="UBIQUITINACT"/>
</dbReference>
<protein>
    <recommendedName>
        <fullName evidence="6">Ubiquitin-like 1-activating enzyme E1A</fullName>
    </recommendedName>
</protein>
<dbReference type="OMA" id="EFFGQFD"/>
<keyword evidence="9" id="KW-1185">Reference proteome</keyword>
<dbReference type="GeneID" id="11494028"/>
<dbReference type="GO" id="GO:0016925">
    <property type="term" value="P:protein sumoylation"/>
    <property type="evidence" value="ECO:0007669"/>
    <property type="project" value="EnsemblFungi"/>
</dbReference>
<evidence type="ECO:0000256" key="4">
    <source>
        <dbReference type="ARBA" id="ARBA00022786"/>
    </source>
</evidence>
<dbReference type="PANTHER" id="PTHR10953">
    <property type="entry name" value="UBIQUITIN-ACTIVATING ENZYME E1"/>
    <property type="match status" value="1"/>
</dbReference>
<accession>G0WGJ9</accession>
<dbReference type="GO" id="GO:0019948">
    <property type="term" value="F:SUMO activating enzyme activity"/>
    <property type="evidence" value="ECO:0007669"/>
    <property type="project" value="EnsemblFungi"/>
</dbReference>
<gene>
    <name evidence="8" type="primary">NDAI0J00350</name>
    <name evidence="8" type="ordered locus">NDAI_0J00350</name>
</gene>
<dbReference type="AlphaFoldDB" id="G0WGJ9"/>
<evidence type="ECO:0000256" key="5">
    <source>
        <dbReference type="ARBA" id="ARBA00023242"/>
    </source>
</evidence>
<dbReference type="CDD" id="cd01492">
    <property type="entry name" value="Aos1_SUMO"/>
    <property type="match status" value="1"/>
</dbReference>
<dbReference type="InterPro" id="IPR045886">
    <property type="entry name" value="ThiF/MoeB/HesA"/>
</dbReference>
<comment type="pathway">
    <text evidence="2">Protein modification; protein sumoylation.</text>
</comment>
<name>G0WGJ9_NAUDC</name>
<evidence type="ECO:0000313" key="9">
    <source>
        <dbReference type="Proteomes" id="UP000000689"/>
    </source>
</evidence>
<dbReference type="PANTHER" id="PTHR10953:SF162">
    <property type="entry name" value="SUMO-ACTIVATING ENZYME SUBUNIT 1"/>
    <property type="match status" value="1"/>
</dbReference>
<dbReference type="GO" id="GO:0005829">
    <property type="term" value="C:cytosol"/>
    <property type="evidence" value="ECO:0007669"/>
    <property type="project" value="EnsemblFungi"/>
</dbReference>
<dbReference type="STRING" id="1071378.G0WGJ9"/>
<dbReference type="KEGG" id="ndi:NDAI_0J00350"/>
<dbReference type="InterPro" id="IPR035985">
    <property type="entry name" value="Ubiquitin-activating_enz"/>
</dbReference>
<dbReference type="InterPro" id="IPR000594">
    <property type="entry name" value="ThiF_NAD_FAD-bd"/>
</dbReference>
<evidence type="ECO:0000256" key="6">
    <source>
        <dbReference type="ARBA" id="ARBA00044354"/>
    </source>
</evidence>
<proteinExistence type="inferred from homology"/>
<dbReference type="HOGENOM" id="CLU_002556_4_1_1"/>
<dbReference type="GO" id="GO:0031510">
    <property type="term" value="C:SUMO activating enzyme complex"/>
    <property type="evidence" value="ECO:0007669"/>
    <property type="project" value="EnsemblFungi"/>
</dbReference>
<dbReference type="RefSeq" id="XP_003672170.1">
    <property type="nucleotide sequence ID" value="XM_003672122.1"/>
</dbReference>
<dbReference type="Proteomes" id="UP000000689">
    <property type="component" value="Chromosome 10"/>
</dbReference>
<evidence type="ECO:0000256" key="3">
    <source>
        <dbReference type="ARBA" id="ARBA00005673"/>
    </source>
</evidence>
<comment type="subcellular location">
    <subcellularLocation>
        <location evidence="1">Nucleus</location>
    </subcellularLocation>
</comment>